<proteinExistence type="predicted"/>
<dbReference type="EMBL" id="JAUSWA010000015">
    <property type="protein sequence ID" value="MDQ0494657.1"/>
    <property type="molecule type" value="Genomic_DNA"/>
</dbReference>
<sequence>MKNSSNIYKAKKINELLSRQFRYFHQFGLIKHFSLLYKGQQAPDLLRAACGTAKESGRSIF</sequence>
<dbReference type="Proteomes" id="UP001242811">
    <property type="component" value="Unassembled WGS sequence"/>
</dbReference>
<evidence type="ECO:0000313" key="1">
    <source>
        <dbReference type="EMBL" id="MDQ0494657.1"/>
    </source>
</evidence>
<organism evidence="1 2">
    <name type="scientific">Paenibacillus brasilensis</name>
    <dbReference type="NCBI Taxonomy" id="128574"/>
    <lineage>
        <taxon>Bacteria</taxon>
        <taxon>Bacillati</taxon>
        <taxon>Bacillota</taxon>
        <taxon>Bacilli</taxon>
        <taxon>Bacillales</taxon>
        <taxon>Paenibacillaceae</taxon>
        <taxon>Paenibacillus</taxon>
    </lineage>
</organism>
<name>A0ABU0KYY5_9BACL</name>
<reference evidence="1 2" key="1">
    <citation type="submission" date="2023-07" db="EMBL/GenBank/DDBJ databases">
        <title>Genomic Encyclopedia of Type Strains, Phase IV (KMG-IV): sequencing the most valuable type-strain genomes for metagenomic binning, comparative biology and taxonomic classification.</title>
        <authorList>
            <person name="Goeker M."/>
        </authorList>
    </citation>
    <scope>NUCLEOTIDE SEQUENCE [LARGE SCALE GENOMIC DNA]</scope>
    <source>
        <strain evidence="1 2">DSM 14914</strain>
    </source>
</reference>
<protein>
    <submittedName>
        <fullName evidence="1">Uncharacterized protein</fullName>
    </submittedName>
</protein>
<accession>A0ABU0KYY5</accession>
<evidence type="ECO:0000313" key="2">
    <source>
        <dbReference type="Proteomes" id="UP001242811"/>
    </source>
</evidence>
<comment type="caution">
    <text evidence="1">The sequence shown here is derived from an EMBL/GenBank/DDBJ whole genome shotgun (WGS) entry which is preliminary data.</text>
</comment>
<gene>
    <name evidence="1" type="ORF">QOZ95_002823</name>
</gene>
<keyword evidence="2" id="KW-1185">Reference proteome</keyword>